<keyword evidence="1" id="KW-0472">Membrane</keyword>
<evidence type="ECO:0000313" key="4">
    <source>
        <dbReference type="Proteomes" id="UP000886785"/>
    </source>
</evidence>
<name>A0A9D1DSF7_9FIRM</name>
<feature type="domain" description="DUF218" evidence="2">
    <location>
        <begin position="117"/>
        <end position="241"/>
    </location>
</feature>
<dbReference type="CDD" id="cd06259">
    <property type="entry name" value="YdcF-like"/>
    <property type="match status" value="1"/>
</dbReference>
<dbReference type="GO" id="GO:0005886">
    <property type="term" value="C:plasma membrane"/>
    <property type="evidence" value="ECO:0007669"/>
    <property type="project" value="TreeGrafter"/>
</dbReference>
<reference evidence="3" key="2">
    <citation type="journal article" date="2021" name="PeerJ">
        <title>Extensive microbial diversity within the chicken gut microbiome revealed by metagenomics and culture.</title>
        <authorList>
            <person name="Gilroy R."/>
            <person name="Ravi A."/>
            <person name="Getino M."/>
            <person name="Pursley I."/>
            <person name="Horton D.L."/>
            <person name="Alikhan N.F."/>
            <person name="Baker D."/>
            <person name="Gharbi K."/>
            <person name="Hall N."/>
            <person name="Watson M."/>
            <person name="Adriaenssens E.M."/>
            <person name="Foster-Nyarko E."/>
            <person name="Jarju S."/>
            <person name="Secka A."/>
            <person name="Antonio M."/>
            <person name="Oren A."/>
            <person name="Chaudhuri R.R."/>
            <person name="La Ragione R."/>
            <person name="Hildebrand F."/>
            <person name="Pallen M.J."/>
        </authorList>
    </citation>
    <scope>NUCLEOTIDE SEQUENCE</scope>
    <source>
        <strain evidence="3">ChiSjej1B19-7085</strain>
    </source>
</reference>
<dbReference type="EMBL" id="DVHF01000141">
    <property type="protein sequence ID" value="HIR58175.1"/>
    <property type="molecule type" value="Genomic_DNA"/>
</dbReference>
<reference evidence="3" key="1">
    <citation type="submission" date="2020-10" db="EMBL/GenBank/DDBJ databases">
        <authorList>
            <person name="Gilroy R."/>
        </authorList>
    </citation>
    <scope>NUCLEOTIDE SEQUENCE</scope>
    <source>
        <strain evidence="3">ChiSjej1B19-7085</strain>
    </source>
</reference>
<feature type="transmembrane region" description="Helical" evidence="1">
    <location>
        <begin position="46"/>
        <end position="66"/>
    </location>
</feature>
<dbReference type="GO" id="GO:0043164">
    <property type="term" value="P:Gram-negative-bacterium-type cell wall biogenesis"/>
    <property type="evidence" value="ECO:0007669"/>
    <property type="project" value="TreeGrafter"/>
</dbReference>
<dbReference type="Proteomes" id="UP000886785">
    <property type="component" value="Unassembled WGS sequence"/>
</dbReference>
<organism evidence="3 4">
    <name type="scientific">Candidatus Gallacutalibacter pullicola</name>
    <dbReference type="NCBI Taxonomy" id="2840830"/>
    <lineage>
        <taxon>Bacteria</taxon>
        <taxon>Bacillati</taxon>
        <taxon>Bacillota</taxon>
        <taxon>Clostridia</taxon>
        <taxon>Eubacteriales</taxon>
        <taxon>Candidatus Gallacutalibacter</taxon>
    </lineage>
</organism>
<evidence type="ECO:0000313" key="3">
    <source>
        <dbReference type="EMBL" id="HIR58175.1"/>
    </source>
</evidence>
<feature type="transmembrane region" description="Helical" evidence="1">
    <location>
        <begin position="78"/>
        <end position="104"/>
    </location>
</feature>
<feature type="transmembrane region" description="Helical" evidence="1">
    <location>
        <begin position="20"/>
        <end position="40"/>
    </location>
</feature>
<proteinExistence type="predicted"/>
<keyword evidence="1" id="KW-0812">Transmembrane</keyword>
<dbReference type="InterPro" id="IPR014729">
    <property type="entry name" value="Rossmann-like_a/b/a_fold"/>
</dbReference>
<dbReference type="Gene3D" id="3.40.50.620">
    <property type="entry name" value="HUPs"/>
    <property type="match status" value="1"/>
</dbReference>
<accession>A0A9D1DSF7</accession>
<gene>
    <name evidence="3" type="ORF">IAA54_10970</name>
</gene>
<evidence type="ECO:0000259" key="2">
    <source>
        <dbReference type="Pfam" id="PF02698"/>
    </source>
</evidence>
<dbReference type="InterPro" id="IPR051599">
    <property type="entry name" value="Cell_Envelope_Assoc"/>
</dbReference>
<dbReference type="PANTHER" id="PTHR30336">
    <property type="entry name" value="INNER MEMBRANE PROTEIN, PROBABLE PERMEASE"/>
    <property type="match status" value="1"/>
</dbReference>
<dbReference type="InterPro" id="IPR003848">
    <property type="entry name" value="DUF218"/>
</dbReference>
<sequence>MRHEKIIQSRRQGGIRFPRLRTAVMIIAAVAFLWFLLPIVVGVLNVGNAMGLCVCAVVFLTACFGGRLTERGGIFRMIYYAIVLLLGLGVIWAGILSGLMVWGLSNTVRADEENIPVIVLGCQVKGDVPSTELQRRINTAAEYLHAHPDAVCIASGGQGAGENRSEAAVIAEGLQKQGISADRILLEDTSVNTRQNLQNSARLLEEHNLGSKAAIVTDEYHQYRAGFLARRVGLTPRAVNVDTLVYIFPACYMRELLAITKDLVIR</sequence>
<dbReference type="Pfam" id="PF02698">
    <property type="entry name" value="DUF218"/>
    <property type="match status" value="1"/>
</dbReference>
<evidence type="ECO:0000256" key="1">
    <source>
        <dbReference type="SAM" id="Phobius"/>
    </source>
</evidence>
<protein>
    <submittedName>
        <fullName evidence="3">YdcF family protein</fullName>
    </submittedName>
</protein>
<keyword evidence="1" id="KW-1133">Transmembrane helix</keyword>
<dbReference type="AlphaFoldDB" id="A0A9D1DSF7"/>
<comment type="caution">
    <text evidence="3">The sequence shown here is derived from an EMBL/GenBank/DDBJ whole genome shotgun (WGS) entry which is preliminary data.</text>
</comment>
<dbReference type="PANTHER" id="PTHR30336:SF4">
    <property type="entry name" value="ENVELOPE BIOGENESIS FACTOR ELYC"/>
    <property type="match status" value="1"/>
</dbReference>
<dbReference type="GO" id="GO:0000270">
    <property type="term" value="P:peptidoglycan metabolic process"/>
    <property type="evidence" value="ECO:0007669"/>
    <property type="project" value="TreeGrafter"/>
</dbReference>